<feature type="chain" id="PRO_5021820116" evidence="1">
    <location>
        <begin position="25"/>
        <end position="594"/>
    </location>
</feature>
<organism evidence="3 4">
    <name type="scientific">Adhaeretor mobilis</name>
    <dbReference type="NCBI Taxonomy" id="1930276"/>
    <lineage>
        <taxon>Bacteria</taxon>
        <taxon>Pseudomonadati</taxon>
        <taxon>Planctomycetota</taxon>
        <taxon>Planctomycetia</taxon>
        <taxon>Pirellulales</taxon>
        <taxon>Lacipirellulaceae</taxon>
        <taxon>Adhaeretor</taxon>
    </lineage>
</organism>
<dbReference type="InterPro" id="IPR012938">
    <property type="entry name" value="Glc/Sorbosone_DH"/>
</dbReference>
<dbReference type="InterPro" id="IPR011041">
    <property type="entry name" value="Quinoprot_gluc/sorb_DH_b-prop"/>
</dbReference>
<feature type="signal peptide" evidence="1">
    <location>
        <begin position="1"/>
        <end position="24"/>
    </location>
</feature>
<evidence type="ECO:0000313" key="4">
    <source>
        <dbReference type="Proteomes" id="UP000319852"/>
    </source>
</evidence>
<accession>A0A517MPE1</accession>
<sequence length="594" mass="64517" precursor="true">MRLRWKIALAAHLACGLLALPADAQTSNPINAVVPTSPWSLQLEEVVTIPNNGSNSPRLEELVFGGVPGQAYVIEQRGEIYRFDPEAANPTPSLWLDVADFLGSDFNFNNEGGLRGLAFHPDFNNTGTPGHRKFYTTHSRDAFTPLAGTPSPNIFPSPPGVNHDSVVAEWTANANGTVDTGSYRELMRIGQPFTNHNIGRLGFNPTADSGSADYGNLYIAVGDGGSGGDPNDLAQDIDTNPSPWAHGKILRVDPIATSTEPYTIPGDNPFVGQSNRVQETWAYGLRNSHKFYWDRGTGEMYISDIGQGNIEEINRGVAGGNYGWNEREGTFVFQGSVVNTLPGDHASDPYIYPVAQYDHDPDNNGSNSSSAVVGGFVYRGTEIPELNGVYFFAEFATNENPIYAVDVDDLTDRDDFTNVSQFNEGFLAPFVDVPINDDGTLETFQDFLNGENGANYSRTDIRFGEGPDGTLYFMNKRDGTIRRVSGVVGIDPGDANRDGNVDAADLARWTAGYGTAADWNDGNFDASPLIDGLDFLTWQRGATQNIDAQAVPEPNASVLIGSLLFLAASWRVTDSTQRRRVSQESMKFSASFSL</sequence>
<protein>
    <submittedName>
        <fullName evidence="3">Soluble aldose sugar dehydrogenase YliI</fullName>
        <ecNumber evidence="3">1.1.5.-</ecNumber>
    </submittedName>
</protein>
<keyword evidence="4" id="KW-1185">Reference proteome</keyword>
<name>A0A517MPE1_9BACT</name>
<feature type="domain" description="Glucose/Sorbosone dehydrogenase" evidence="2">
    <location>
        <begin position="106"/>
        <end position="441"/>
    </location>
</feature>
<keyword evidence="1" id="KW-0732">Signal</keyword>
<dbReference type="Gene3D" id="2.120.10.30">
    <property type="entry name" value="TolB, C-terminal domain"/>
    <property type="match status" value="1"/>
</dbReference>
<proteinExistence type="predicted"/>
<dbReference type="GO" id="GO:0016491">
    <property type="term" value="F:oxidoreductase activity"/>
    <property type="evidence" value="ECO:0007669"/>
    <property type="project" value="UniProtKB-KW"/>
</dbReference>
<dbReference type="EMBL" id="CP036263">
    <property type="protein sequence ID" value="QDS96751.1"/>
    <property type="molecule type" value="Genomic_DNA"/>
</dbReference>
<gene>
    <name evidence="3" type="primary">yliI_1</name>
    <name evidence="3" type="ORF">HG15A2_00090</name>
</gene>
<dbReference type="KEGG" id="amob:HG15A2_00090"/>
<dbReference type="InterPro" id="IPR018247">
    <property type="entry name" value="EF_Hand_1_Ca_BS"/>
</dbReference>
<reference evidence="3 4" key="1">
    <citation type="submission" date="2019-02" db="EMBL/GenBank/DDBJ databases">
        <title>Deep-cultivation of Planctomycetes and their phenomic and genomic characterization uncovers novel biology.</title>
        <authorList>
            <person name="Wiegand S."/>
            <person name="Jogler M."/>
            <person name="Boedeker C."/>
            <person name="Pinto D."/>
            <person name="Vollmers J."/>
            <person name="Rivas-Marin E."/>
            <person name="Kohn T."/>
            <person name="Peeters S.H."/>
            <person name="Heuer A."/>
            <person name="Rast P."/>
            <person name="Oberbeckmann S."/>
            <person name="Bunk B."/>
            <person name="Jeske O."/>
            <person name="Meyerdierks A."/>
            <person name="Storesund J.E."/>
            <person name="Kallscheuer N."/>
            <person name="Luecker S."/>
            <person name="Lage O.M."/>
            <person name="Pohl T."/>
            <person name="Merkel B.J."/>
            <person name="Hornburger P."/>
            <person name="Mueller R.-W."/>
            <person name="Bruemmer F."/>
            <person name="Labrenz M."/>
            <person name="Spormann A.M."/>
            <person name="Op den Camp H."/>
            <person name="Overmann J."/>
            <person name="Amann R."/>
            <person name="Jetten M.S.M."/>
            <person name="Mascher T."/>
            <person name="Medema M.H."/>
            <person name="Devos D.P."/>
            <person name="Kaster A.-K."/>
            <person name="Ovreas L."/>
            <person name="Rohde M."/>
            <person name="Galperin M.Y."/>
            <person name="Jogler C."/>
        </authorList>
    </citation>
    <scope>NUCLEOTIDE SEQUENCE [LARGE SCALE GENOMIC DNA]</scope>
    <source>
        <strain evidence="3 4">HG15A2</strain>
    </source>
</reference>
<dbReference type="InterPro" id="IPR011042">
    <property type="entry name" value="6-blade_b-propeller_TolB-like"/>
</dbReference>
<keyword evidence="3" id="KW-0560">Oxidoreductase</keyword>
<evidence type="ECO:0000256" key="1">
    <source>
        <dbReference type="SAM" id="SignalP"/>
    </source>
</evidence>
<evidence type="ECO:0000313" key="3">
    <source>
        <dbReference type="EMBL" id="QDS96751.1"/>
    </source>
</evidence>
<dbReference type="PROSITE" id="PS00018">
    <property type="entry name" value="EF_HAND_1"/>
    <property type="match status" value="1"/>
</dbReference>
<dbReference type="Proteomes" id="UP000319852">
    <property type="component" value="Chromosome"/>
</dbReference>
<dbReference type="EC" id="1.1.5.-" evidence="3"/>
<dbReference type="SUPFAM" id="SSF50952">
    <property type="entry name" value="Soluble quinoprotein glucose dehydrogenase"/>
    <property type="match status" value="1"/>
</dbReference>
<dbReference type="OrthoDB" id="9770043at2"/>
<dbReference type="AlphaFoldDB" id="A0A517MPE1"/>
<dbReference type="RefSeq" id="WP_145056612.1">
    <property type="nucleotide sequence ID" value="NZ_CP036263.1"/>
</dbReference>
<dbReference type="PANTHER" id="PTHR19328">
    <property type="entry name" value="HEDGEHOG-INTERACTING PROTEIN"/>
    <property type="match status" value="1"/>
</dbReference>
<dbReference type="Pfam" id="PF07995">
    <property type="entry name" value="GSDH"/>
    <property type="match status" value="1"/>
</dbReference>
<evidence type="ECO:0000259" key="2">
    <source>
        <dbReference type="Pfam" id="PF07995"/>
    </source>
</evidence>
<dbReference type="PANTHER" id="PTHR19328:SF75">
    <property type="entry name" value="ALDOSE SUGAR DEHYDROGENASE YLII"/>
    <property type="match status" value="1"/>
</dbReference>